<feature type="region of interest" description="Disordered" evidence="1">
    <location>
        <begin position="1"/>
        <end position="56"/>
    </location>
</feature>
<dbReference type="Proteomes" id="UP000001353">
    <property type="component" value="Chromosome"/>
</dbReference>
<dbReference type="AlphaFoldDB" id="F7ZBV2"/>
<dbReference type="HOGENOM" id="CLU_2540482_0_0_5"/>
<evidence type="ECO:0000313" key="2">
    <source>
        <dbReference type="EMBL" id="AEI93144.1"/>
    </source>
</evidence>
<protein>
    <submittedName>
        <fullName evidence="2">Uncharacterized protein</fullName>
    </submittedName>
</protein>
<dbReference type="EMBL" id="CP002623">
    <property type="protein sequence ID" value="AEI93144.1"/>
    <property type="molecule type" value="Genomic_DNA"/>
</dbReference>
<accession>F7ZBV2</accession>
<dbReference type="KEGG" id="rli:RLO149_c011400"/>
<gene>
    <name evidence="2" type="ordered locus">RLO149_c011400</name>
</gene>
<name>F7ZBV2_ROSLO</name>
<organism evidence="2 3">
    <name type="scientific">Roseobacter litoralis (strain ATCC 49566 / DSM 6996 / JCM 21268 / NBRC 15278 / OCh 149)</name>
    <dbReference type="NCBI Taxonomy" id="391595"/>
    <lineage>
        <taxon>Bacteria</taxon>
        <taxon>Pseudomonadati</taxon>
        <taxon>Pseudomonadota</taxon>
        <taxon>Alphaproteobacteria</taxon>
        <taxon>Rhodobacterales</taxon>
        <taxon>Roseobacteraceae</taxon>
        <taxon>Roseobacter</taxon>
    </lineage>
</organism>
<keyword evidence="3" id="KW-1185">Reference proteome</keyword>
<sequence length="83" mass="8836">MPNRDRASQDGAAFAPAGPGWQLEPCGQPPGKRNGHRTGGNSGEQNPAYRPSAHFKKATDLSHSFCARQSVNGNACRTRTGPF</sequence>
<evidence type="ECO:0000313" key="3">
    <source>
        <dbReference type="Proteomes" id="UP000001353"/>
    </source>
</evidence>
<reference evidence="2 3" key="1">
    <citation type="journal article" date="2011" name="BMC Genomics">
        <title>Comparative genome analysis and genome-guided physiological analysis of Roseobacter litoralis.</title>
        <authorList>
            <person name="Kalhoefer D."/>
            <person name="Thole S."/>
            <person name="Voget S."/>
            <person name="Lehmann R."/>
            <person name="Liesegang H."/>
            <person name="Wollher A."/>
            <person name="Daniel R."/>
            <person name="Simon M."/>
            <person name="Brinkhoff T."/>
        </authorList>
    </citation>
    <scope>NUCLEOTIDE SEQUENCE [LARGE SCALE GENOMIC DNA]</scope>
    <source>
        <strain evidence="3">ATCC 49566 / DSM 6996 / JCM 21268 / NBRC 15278 / OCh 149</strain>
    </source>
</reference>
<evidence type="ECO:0000256" key="1">
    <source>
        <dbReference type="SAM" id="MobiDB-lite"/>
    </source>
</evidence>
<dbReference type="STRING" id="391595.RLO149_c011400"/>
<proteinExistence type="predicted"/>